<evidence type="ECO:0000259" key="1">
    <source>
        <dbReference type="PROSITE" id="PS50943"/>
    </source>
</evidence>
<evidence type="ECO:0000313" key="3">
    <source>
        <dbReference type="Proteomes" id="UP001257948"/>
    </source>
</evidence>
<reference evidence="3" key="1">
    <citation type="submission" date="2023-07" db="EMBL/GenBank/DDBJ databases">
        <title>Draft genome sequence of the endophytic actinobacterium Streptomyces justiciae WPN32, a potential antibiotic producer.</title>
        <authorList>
            <person name="Yasawong M."/>
            <person name="Pana W."/>
            <person name="Ganta P."/>
            <person name="Santapan N."/>
            <person name="Songngamsuk T."/>
            <person name="Phatcharaharikarn M."/>
            <person name="Kerdtoob S."/>
            <person name="Nantapong N."/>
        </authorList>
    </citation>
    <scope>NUCLEOTIDE SEQUENCE [LARGE SCALE GENOMIC DNA]</scope>
    <source>
        <strain evidence="3">WPN32</strain>
    </source>
</reference>
<dbReference type="Pfam" id="PF19054">
    <property type="entry name" value="DUF5753"/>
    <property type="match status" value="1"/>
</dbReference>
<name>A0ABU3LYJ6_9ACTN</name>
<dbReference type="PROSITE" id="PS50943">
    <property type="entry name" value="HTH_CROC1"/>
    <property type="match status" value="1"/>
</dbReference>
<dbReference type="Gene3D" id="1.10.260.40">
    <property type="entry name" value="lambda repressor-like DNA-binding domains"/>
    <property type="match status" value="1"/>
</dbReference>
<dbReference type="EMBL" id="JAVTLL010000016">
    <property type="protein sequence ID" value="MDT7843851.1"/>
    <property type="molecule type" value="Genomic_DNA"/>
</dbReference>
<organism evidence="2 3">
    <name type="scientific">Streptomyces justiciae</name>
    <dbReference type="NCBI Taxonomy" id="2780140"/>
    <lineage>
        <taxon>Bacteria</taxon>
        <taxon>Bacillati</taxon>
        <taxon>Actinomycetota</taxon>
        <taxon>Actinomycetes</taxon>
        <taxon>Kitasatosporales</taxon>
        <taxon>Streptomycetaceae</taxon>
        <taxon>Streptomyces</taxon>
    </lineage>
</organism>
<gene>
    <name evidence="2" type="ORF">RQC66_24320</name>
</gene>
<dbReference type="InterPro" id="IPR010982">
    <property type="entry name" value="Lambda_DNA-bd_dom_sf"/>
</dbReference>
<proteinExistence type="predicted"/>
<accession>A0ABU3LYJ6</accession>
<keyword evidence="3" id="KW-1185">Reference proteome</keyword>
<comment type="caution">
    <text evidence="2">The sequence shown here is derived from an EMBL/GenBank/DDBJ whole genome shotgun (WGS) entry which is preliminary data.</text>
</comment>
<sequence>MSAKKPPRPKNLTSMKMLGKQLGAARRAAGYTQSALGALVGLDEETIASIEQGRRALKPDLARLLDEILDTKGMLSAGVANLPEIDQFPMWAELYMEHEREAIALSWYDNAVLPGLLQTRAYAEAVLRERVPAYDEDEIETKTAGRLERQEILNRKSPPTLSFVVWEPALHMMIGGAATRLDQLRHLREAAELPCVSLQFLPLDSPSHAGMDGPFTLLETPDHQHLAYTESQRGSQWVSDADEVSRLARKYAMLRTQALPPQDSMGLLDRLLGEQ</sequence>
<dbReference type="SUPFAM" id="SSF47413">
    <property type="entry name" value="lambda repressor-like DNA-binding domains"/>
    <property type="match status" value="1"/>
</dbReference>
<dbReference type="SMART" id="SM00530">
    <property type="entry name" value="HTH_XRE"/>
    <property type="match status" value="1"/>
</dbReference>
<feature type="domain" description="HTH cro/C1-type" evidence="1">
    <location>
        <begin position="24"/>
        <end position="75"/>
    </location>
</feature>
<dbReference type="CDD" id="cd00093">
    <property type="entry name" value="HTH_XRE"/>
    <property type="match status" value="1"/>
</dbReference>
<protein>
    <submittedName>
        <fullName evidence="2">Helix-turn-helix transcriptional regulator</fullName>
    </submittedName>
</protein>
<dbReference type="RefSeq" id="WP_314203358.1">
    <property type="nucleotide sequence ID" value="NZ_JAVTLL010000016.1"/>
</dbReference>
<dbReference type="Pfam" id="PF13560">
    <property type="entry name" value="HTH_31"/>
    <property type="match status" value="1"/>
</dbReference>
<dbReference type="InterPro" id="IPR001387">
    <property type="entry name" value="Cro/C1-type_HTH"/>
</dbReference>
<dbReference type="InterPro" id="IPR043917">
    <property type="entry name" value="DUF5753"/>
</dbReference>
<evidence type="ECO:0000313" key="2">
    <source>
        <dbReference type="EMBL" id="MDT7843851.1"/>
    </source>
</evidence>
<dbReference type="Proteomes" id="UP001257948">
    <property type="component" value="Unassembled WGS sequence"/>
</dbReference>